<dbReference type="PROSITE" id="PS00629">
    <property type="entry name" value="IMP_1"/>
    <property type="match status" value="1"/>
</dbReference>
<evidence type="ECO:0000256" key="2">
    <source>
        <dbReference type="ARBA" id="ARBA00022723"/>
    </source>
</evidence>
<dbReference type="Pfam" id="PF00459">
    <property type="entry name" value="Inositol_P"/>
    <property type="match status" value="1"/>
</dbReference>
<accession>A0A545TQ93</accession>
<feature type="binding site" evidence="5">
    <location>
        <position position="214"/>
    </location>
    <ligand>
        <name>Mg(2+)</name>
        <dbReference type="ChEBI" id="CHEBI:18420"/>
        <label>1</label>
        <note>catalytic</note>
    </ligand>
</feature>
<dbReference type="GO" id="GO:0046872">
    <property type="term" value="F:metal ion binding"/>
    <property type="evidence" value="ECO:0007669"/>
    <property type="project" value="UniProtKB-KW"/>
</dbReference>
<reference evidence="6 7" key="1">
    <citation type="submission" date="2019-06" db="EMBL/GenBank/DDBJ databases">
        <title>Whole genome sequence for Rhodospirillaceae sp. R148.</title>
        <authorList>
            <person name="Wang G."/>
        </authorList>
    </citation>
    <scope>NUCLEOTIDE SEQUENCE [LARGE SCALE GENOMIC DNA]</scope>
    <source>
        <strain evidence="6 7">R148</strain>
    </source>
</reference>
<dbReference type="PANTHER" id="PTHR20854">
    <property type="entry name" value="INOSITOL MONOPHOSPHATASE"/>
    <property type="match status" value="1"/>
</dbReference>
<keyword evidence="3" id="KW-0378">Hydrolase</keyword>
<feature type="binding site" evidence="5">
    <location>
        <position position="92"/>
    </location>
    <ligand>
        <name>Mg(2+)</name>
        <dbReference type="ChEBI" id="CHEBI:18420"/>
        <label>1</label>
        <note>catalytic</note>
    </ligand>
</feature>
<evidence type="ECO:0000256" key="5">
    <source>
        <dbReference type="PIRSR" id="PIRSR600760-2"/>
    </source>
</evidence>
<dbReference type="Gene3D" id="3.40.190.80">
    <property type="match status" value="1"/>
</dbReference>
<organism evidence="6 7">
    <name type="scientific">Denitrobaculum tricleocarpae</name>
    <dbReference type="NCBI Taxonomy" id="2591009"/>
    <lineage>
        <taxon>Bacteria</taxon>
        <taxon>Pseudomonadati</taxon>
        <taxon>Pseudomonadota</taxon>
        <taxon>Alphaproteobacteria</taxon>
        <taxon>Rhodospirillales</taxon>
        <taxon>Rhodospirillaceae</taxon>
        <taxon>Denitrobaculum</taxon>
    </lineage>
</organism>
<evidence type="ECO:0000256" key="1">
    <source>
        <dbReference type="ARBA" id="ARBA00009759"/>
    </source>
</evidence>
<dbReference type="GO" id="GO:0008934">
    <property type="term" value="F:inositol monophosphate 1-phosphatase activity"/>
    <property type="evidence" value="ECO:0007669"/>
    <property type="project" value="TreeGrafter"/>
</dbReference>
<dbReference type="OrthoDB" id="9785695at2"/>
<dbReference type="Gene3D" id="3.30.540.10">
    <property type="entry name" value="Fructose-1,6-Bisphosphatase, subunit A, domain 1"/>
    <property type="match status" value="1"/>
</dbReference>
<feature type="binding site" evidence="5">
    <location>
        <position position="66"/>
    </location>
    <ligand>
        <name>Mg(2+)</name>
        <dbReference type="ChEBI" id="CHEBI:18420"/>
        <label>1</label>
        <note>catalytic</note>
    </ligand>
</feature>
<gene>
    <name evidence="6" type="ORF">FKG95_16210</name>
</gene>
<comment type="similarity">
    <text evidence="1">Belongs to the inositol monophosphatase superfamily.</text>
</comment>
<protein>
    <submittedName>
        <fullName evidence="6">Inositol monophosphatase</fullName>
    </submittedName>
</protein>
<comment type="cofactor">
    <cofactor evidence="5">
        <name>Mg(2+)</name>
        <dbReference type="ChEBI" id="CHEBI:18420"/>
    </cofactor>
</comment>
<dbReference type="PRINTS" id="PR00377">
    <property type="entry name" value="IMPHPHTASES"/>
</dbReference>
<dbReference type="EMBL" id="VHSH01000005">
    <property type="protein sequence ID" value="TQV79399.1"/>
    <property type="molecule type" value="Genomic_DNA"/>
</dbReference>
<evidence type="ECO:0000256" key="3">
    <source>
        <dbReference type="ARBA" id="ARBA00022801"/>
    </source>
</evidence>
<dbReference type="GO" id="GO:0007165">
    <property type="term" value="P:signal transduction"/>
    <property type="evidence" value="ECO:0007669"/>
    <property type="project" value="TreeGrafter"/>
</dbReference>
<name>A0A545TQ93_9PROT</name>
<evidence type="ECO:0000256" key="4">
    <source>
        <dbReference type="ARBA" id="ARBA00022842"/>
    </source>
</evidence>
<sequence length="266" mass="28662">MDVDSITHIIEETALQEVLPRFQKLKAGEVNEKAQGEVVTIADTETERVLTERFMAALPGSHVVGEEAVSTDPAVMERLEGGDPAWIIDPIDGTSNYASGKPVFAIMVALAVAGETRNAWIYDPIGGRCLTAERGAGAWIGAERLSVKKSAPAAEMSGTLHASTYALPDTAAKIKARRDRVQALPSLRCAGHEYLRLATGQMHFSLFTRLMPWDHAAGCLIQEEAGGVALCFDGTPYTALRHQEKGLLIAPSREAWLDLQATLLAV</sequence>
<dbReference type="PANTHER" id="PTHR20854:SF4">
    <property type="entry name" value="INOSITOL-1-MONOPHOSPHATASE-RELATED"/>
    <property type="match status" value="1"/>
</dbReference>
<dbReference type="SUPFAM" id="SSF56655">
    <property type="entry name" value="Carbohydrate phosphatase"/>
    <property type="match status" value="1"/>
</dbReference>
<evidence type="ECO:0000313" key="6">
    <source>
        <dbReference type="EMBL" id="TQV79399.1"/>
    </source>
</evidence>
<dbReference type="GO" id="GO:0006020">
    <property type="term" value="P:inositol metabolic process"/>
    <property type="evidence" value="ECO:0007669"/>
    <property type="project" value="TreeGrafter"/>
</dbReference>
<dbReference type="AlphaFoldDB" id="A0A545TQ93"/>
<keyword evidence="7" id="KW-1185">Reference proteome</keyword>
<proteinExistence type="inferred from homology"/>
<dbReference type="InterPro" id="IPR020583">
    <property type="entry name" value="Inositol_monoP_metal-BS"/>
</dbReference>
<keyword evidence="4 5" id="KW-0460">Magnesium</keyword>
<feature type="binding site" evidence="5">
    <location>
        <position position="89"/>
    </location>
    <ligand>
        <name>Mg(2+)</name>
        <dbReference type="ChEBI" id="CHEBI:18420"/>
        <label>1</label>
        <note>catalytic</note>
    </ligand>
</feature>
<evidence type="ECO:0000313" key="7">
    <source>
        <dbReference type="Proteomes" id="UP000315252"/>
    </source>
</evidence>
<dbReference type="Proteomes" id="UP000315252">
    <property type="component" value="Unassembled WGS sequence"/>
</dbReference>
<dbReference type="InterPro" id="IPR000760">
    <property type="entry name" value="Inositol_monophosphatase-like"/>
</dbReference>
<feature type="binding site" evidence="5">
    <location>
        <position position="91"/>
    </location>
    <ligand>
        <name>Mg(2+)</name>
        <dbReference type="ChEBI" id="CHEBI:18420"/>
        <label>1</label>
        <note>catalytic</note>
    </ligand>
</feature>
<keyword evidence="2 5" id="KW-0479">Metal-binding</keyword>
<comment type="caution">
    <text evidence="6">The sequence shown here is derived from an EMBL/GenBank/DDBJ whole genome shotgun (WGS) entry which is preliminary data.</text>
</comment>